<dbReference type="PRINTS" id="PR00959">
    <property type="entry name" value="MEVGALKINASE"/>
</dbReference>
<dbReference type="Pfam" id="PF10509">
    <property type="entry name" value="GalKase_gal_bdg"/>
    <property type="match status" value="1"/>
</dbReference>
<dbReference type="NCBIfam" id="TIGR00131">
    <property type="entry name" value="gal_kin"/>
    <property type="match status" value="1"/>
</dbReference>
<protein>
    <recommendedName>
        <fullName evidence="11">Galactokinase</fullName>
    </recommendedName>
</protein>
<dbReference type="PROSITE" id="PS00106">
    <property type="entry name" value="GALACTOKINASE"/>
    <property type="match status" value="1"/>
</dbReference>
<dbReference type="InterPro" id="IPR019741">
    <property type="entry name" value="Galactokinase_CS"/>
</dbReference>
<dbReference type="Pfam" id="PF08544">
    <property type="entry name" value="GHMP_kinases_C"/>
    <property type="match status" value="1"/>
</dbReference>
<keyword evidence="4" id="KW-0418">Kinase</keyword>
<evidence type="ECO:0000256" key="3">
    <source>
        <dbReference type="ARBA" id="ARBA00022741"/>
    </source>
</evidence>
<keyword evidence="10" id="KW-1185">Reference proteome</keyword>
<evidence type="ECO:0000256" key="4">
    <source>
        <dbReference type="ARBA" id="ARBA00022777"/>
    </source>
</evidence>
<dbReference type="Gene3D" id="3.30.70.3170">
    <property type="match status" value="1"/>
</dbReference>
<organism evidence="9 10">
    <name type="scientific">Bathycoccus prasinos</name>
    <dbReference type="NCBI Taxonomy" id="41875"/>
    <lineage>
        <taxon>Eukaryota</taxon>
        <taxon>Viridiplantae</taxon>
        <taxon>Chlorophyta</taxon>
        <taxon>Mamiellophyceae</taxon>
        <taxon>Mamiellales</taxon>
        <taxon>Bathycoccaceae</taxon>
        <taxon>Bathycoccus</taxon>
    </lineage>
</organism>
<dbReference type="GeneID" id="19017868"/>
<dbReference type="GO" id="GO:0006012">
    <property type="term" value="P:galactose metabolic process"/>
    <property type="evidence" value="ECO:0007669"/>
    <property type="project" value="InterPro"/>
</dbReference>
<dbReference type="PROSITE" id="PS00627">
    <property type="entry name" value="GHMP_KINASES_ATP"/>
    <property type="match status" value="1"/>
</dbReference>
<dbReference type="GO" id="GO:0004335">
    <property type="term" value="F:galactokinase activity"/>
    <property type="evidence" value="ECO:0007669"/>
    <property type="project" value="InterPro"/>
</dbReference>
<sequence>MGAVGSKQHARVPKASKLSDVYDDNENSVATRYDTLVSAFKTQFEGEKPKTIARSPGRVNLIGEHIDYEGYSVLPMAIGLDVIVAVSVALKEEGNVEEDEAEATLSIANVDGEKYMPKEFPFDHEQEVDVKSHHWTNYVLCGFKGIFDQLKKQNKLESVLESAFMKRVKKVMVMVDGKVPLGSGLSSSSALNCAVTVALMDAFELSFTKGELSELTCLSERYSGTQSGGMDQAISIMGEKDLAKRIDFNPIGAMDVPLPTNLTFLIGNSCAVSKKAESAHKHYNLRVVECRLAAILMAKHYGEDIEKAKTRVTLREVADLYCNKGDLWTALGAVRKALNEGSYTKKQLENDEGLGDLRKIFDCENNEAFNVVLQKNDTFKLRDRARHVFSEARRVHEFQKICEGQSPRYAVSGPIYEHWCKVIGLEPDVGVASDDPTKDFGHPMYGMGKEDALAKLMHLSHESCKTQYECSCDELDELVDAFMSAGALGARLTGAGWGGCVVAVCESDIAEEILADVKKSFYEKRFQSGVANIADETNLLFKTAPSAGAAILHYDDEKGVIV</sequence>
<evidence type="ECO:0000256" key="1">
    <source>
        <dbReference type="ARBA" id="ARBA00006566"/>
    </source>
</evidence>
<reference evidence="9 10" key="1">
    <citation type="submission" date="2011-10" db="EMBL/GenBank/DDBJ databases">
        <authorList>
            <person name="Genoscope - CEA"/>
        </authorList>
    </citation>
    <scope>NUCLEOTIDE SEQUENCE [LARGE SCALE GENOMIC DNA]</scope>
    <source>
        <strain evidence="9 10">RCC 1105</strain>
    </source>
</reference>
<dbReference type="InterPro" id="IPR013750">
    <property type="entry name" value="GHMP_kinase_C_dom"/>
</dbReference>
<dbReference type="PRINTS" id="PR00473">
    <property type="entry name" value="GALCTOKINASE"/>
</dbReference>
<dbReference type="AlphaFoldDB" id="K8E9K9"/>
<keyword evidence="3" id="KW-0547">Nucleotide-binding</keyword>
<evidence type="ECO:0008006" key="11">
    <source>
        <dbReference type="Google" id="ProtNLM"/>
    </source>
</evidence>
<keyword evidence="2" id="KW-0808">Transferase</keyword>
<proteinExistence type="inferred from homology"/>
<evidence type="ECO:0000256" key="2">
    <source>
        <dbReference type="ARBA" id="ARBA00022679"/>
    </source>
</evidence>
<dbReference type="GO" id="GO:0005829">
    <property type="term" value="C:cytosol"/>
    <property type="evidence" value="ECO:0007669"/>
    <property type="project" value="TreeGrafter"/>
</dbReference>
<dbReference type="InterPro" id="IPR020568">
    <property type="entry name" value="Ribosomal_Su5_D2-typ_SF"/>
</dbReference>
<dbReference type="InterPro" id="IPR014721">
    <property type="entry name" value="Ribsml_uS5_D2-typ_fold_subgr"/>
</dbReference>
<accession>K8E9K9</accession>
<dbReference type="InterPro" id="IPR006203">
    <property type="entry name" value="GHMP_knse_ATP-bd_CS"/>
</dbReference>
<dbReference type="GO" id="GO:0005524">
    <property type="term" value="F:ATP binding"/>
    <property type="evidence" value="ECO:0007669"/>
    <property type="project" value="UniProtKB-KW"/>
</dbReference>
<comment type="similarity">
    <text evidence="1">Belongs to the GHMP kinase family. GalK subfamily.</text>
</comment>
<name>K8E9K9_9CHLO</name>
<dbReference type="Gene3D" id="1.20.1440.340">
    <property type="match status" value="1"/>
</dbReference>
<evidence type="ECO:0000313" key="9">
    <source>
        <dbReference type="EMBL" id="CCO14356.1"/>
    </source>
</evidence>
<evidence type="ECO:0000259" key="7">
    <source>
        <dbReference type="Pfam" id="PF08544"/>
    </source>
</evidence>
<feature type="domain" description="GHMP kinase N-terminal" evidence="6">
    <location>
        <begin position="164"/>
        <end position="238"/>
    </location>
</feature>
<dbReference type="InterPro" id="IPR019539">
    <property type="entry name" value="GalKase_N"/>
</dbReference>
<evidence type="ECO:0000259" key="8">
    <source>
        <dbReference type="Pfam" id="PF10509"/>
    </source>
</evidence>
<dbReference type="InterPro" id="IPR036554">
    <property type="entry name" value="GHMP_kinase_C_sf"/>
</dbReference>
<feature type="domain" description="Galactokinase N-terminal" evidence="8">
    <location>
        <begin position="39"/>
        <end position="87"/>
    </location>
</feature>
<dbReference type="PANTHER" id="PTHR10457">
    <property type="entry name" value="MEVALONATE KINASE/GALACTOKINASE"/>
    <property type="match status" value="1"/>
</dbReference>
<dbReference type="Pfam" id="PF00288">
    <property type="entry name" value="GHMP_kinases_N"/>
    <property type="match status" value="1"/>
</dbReference>
<evidence type="ECO:0000259" key="6">
    <source>
        <dbReference type="Pfam" id="PF00288"/>
    </source>
</evidence>
<dbReference type="STRING" id="41875.K8E9K9"/>
<keyword evidence="5" id="KW-0067">ATP-binding</keyword>
<dbReference type="Proteomes" id="UP000198341">
    <property type="component" value="Chromosome 1"/>
</dbReference>
<feature type="domain" description="GHMP kinase C-terminal" evidence="7">
    <location>
        <begin position="451"/>
        <end position="522"/>
    </location>
</feature>
<dbReference type="KEGG" id="bpg:Bathy01g01320"/>
<dbReference type="SUPFAM" id="SSF55060">
    <property type="entry name" value="GHMP Kinase, C-terminal domain"/>
    <property type="match status" value="1"/>
</dbReference>
<dbReference type="InterPro" id="IPR006204">
    <property type="entry name" value="GHMP_kinase_N_dom"/>
</dbReference>
<dbReference type="PANTHER" id="PTHR10457:SF7">
    <property type="entry name" value="GALACTOKINASE-RELATED"/>
    <property type="match status" value="1"/>
</dbReference>
<dbReference type="eggNOG" id="KOG0631">
    <property type="taxonomic scope" value="Eukaryota"/>
</dbReference>
<evidence type="ECO:0000256" key="5">
    <source>
        <dbReference type="ARBA" id="ARBA00022840"/>
    </source>
</evidence>
<evidence type="ECO:0000313" key="10">
    <source>
        <dbReference type="Proteomes" id="UP000198341"/>
    </source>
</evidence>
<dbReference type="EMBL" id="FO082278">
    <property type="protein sequence ID" value="CCO14356.1"/>
    <property type="molecule type" value="Genomic_DNA"/>
</dbReference>
<gene>
    <name evidence="9" type="ORF">Bathy01g01320</name>
</gene>
<dbReference type="RefSeq" id="XP_007515477.1">
    <property type="nucleotide sequence ID" value="XM_007515415.1"/>
</dbReference>
<dbReference type="Gene3D" id="3.30.230.10">
    <property type="match status" value="1"/>
</dbReference>
<dbReference type="InterPro" id="IPR000705">
    <property type="entry name" value="Galactokinase"/>
</dbReference>
<dbReference type="OrthoDB" id="187738at2759"/>
<dbReference type="SUPFAM" id="SSF54211">
    <property type="entry name" value="Ribosomal protein S5 domain 2-like"/>
    <property type="match status" value="1"/>
</dbReference>